<evidence type="ECO:0000256" key="4">
    <source>
        <dbReference type="ARBA" id="ARBA00023163"/>
    </source>
</evidence>
<dbReference type="SUPFAM" id="SSF53850">
    <property type="entry name" value="Periplasmic binding protein-like II"/>
    <property type="match status" value="1"/>
</dbReference>
<comment type="caution">
    <text evidence="6">The sequence shown here is derived from an EMBL/GenBank/DDBJ whole genome shotgun (WGS) entry which is preliminary data.</text>
</comment>
<evidence type="ECO:0000256" key="1">
    <source>
        <dbReference type="ARBA" id="ARBA00009437"/>
    </source>
</evidence>
<keyword evidence="4" id="KW-0804">Transcription</keyword>
<feature type="domain" description="LysR substrate-binding" evidence="5">
    <location>
        <begin position="38"/>
        <end position="210"/>
    </location>
</feature>
<dbReference type="GO" id="GO:0032993">
    <property type="term" value="C:protein-DNA complex"/>
    <property type="evidence" value="ECO:0007669"/>
    <property type="project" value="TreeGrafter"/>
</dbReference>
<evidence type="ECO:0000313" key="6">
    <source>
        <dbReference type="EMBL" id="RNL48928.1"/>
    </source>
</evidence>
<proteinExistence type="inferred from homology"/>
<evidence type="ECO:0000256" key="3">
    <source>
        <dbReference type="ARBA" id="ARBA00023125"/>
    </source>
</evidence>
<dbReference type="InterPro" id="IPR005119">
    <property type="entry name" value="LysR_subst-bd"/>
</dbReference>
<dbReference type="RefSeq" id="WP_123191011.1">
    <property type="nucleotide sequence ID" value="NZ_QICD01000001.1"/>
</dbReference>
<name>A0A3N0BKJ1_9ACTN</name>
<dbReference type="EMBL" id="QICD01000001">
    <property type="protein sequence ID" value="RNL48928.1"/>
    <property type="molecule type" value="Genomic_DNA"/>
</dbReference>
<dbReference type="Pfam" id="PF03466">
    <property type="entry name" value="LysR_substrate"/>
    <property type="match status" value="1"/>
</dbReference>
<dbReference type="AlphaFoldDB" id="A0A3N0BKJ1"/>
<keyword evidence="3" id="KW-0238">DNA-binding</keyword>
<dbReference type="PANTHER" id="PTHR30346:SF0">
    <property type="entry name" value="HCA OPERON TRANSCRIPTIONAL ACTIVATOR HCAR"/>
    <property type="match status" value="1"/>
</dbReference>
<accession>A0A3N0BKJ1</accession>
<dbReference type="GO" id="GO:0003700">
    <property type="term" value="F:DNA-binding transcription factor activity"/>
    <property type="evidence" value="ECO:0007669"/>
    <property type="project" value="TreeGrafter"/>
</dbReference>
<evidence type="ECO:0000256" key="2">
    <source>
        <dbReference type="ARBA" id="ARBA00023015"/>
    </source>
</evidence>
<protein>
    <submittedName>
        <fullName evidence="6">LysR family transcriptional regulator</fullName>
    </submittedName>
</protein>
<comment type="similarity">
    <text evidence="1">Belongs to the LysR transcriptional regulatory family.</text>
</comment>
<dbReference type="PANTHER" id="PTHR30346">
    <property type="entry name" value="TRANSCRIPTIONAL DUAL REGULATOR HCAR-RELATED"/>
    <property type="match status" value="1"/>
</dbReference>
<dbReference type="Gene3D" id="3.40.190.10">
    <property type="entry name" value="Periplasmic binding protein-like II"/>
    <property type="match status" value="2"/>
</dbReference>
<dbReference type="OrthoDB" id="3197183at2"/>
<dbReference type="Proteomes" id="UP000278632">
    <property type="component" value="Unassembled WGS sequence"/>
</dbReference>
<sequence>MANTFAVSGQHYLFNVQTFAHVVLALGGDAYAYALRDRTTQGVIDDVALGKSQLGVLFQTSASAEALNVALDQAGLEFVELIESAPRVALPASHPMVNAASLALEDMEDYPYLYFEQDEDSPVAFAEEALAGVPRAKSIACTDRASLSELIVALNGYTVTSGILVGISDGAGLNTVPLDTDVSLHLGYVVRKGEQLDETAQRFVDTLKKNLIKYARF</sequence>
<dbReference type="GO" id="GO:0003677">
    <property type="term" value="F:DNA binding"/>
    <property type="evidence" value="ECO:0007669"/>
    <property type="project" value="UniProtKB-KW"/>
</dbReference>
<evidence type="ECO:0000259" key="5">
    <source>
        <dbReference type="Pfam" id="PF03466"/>
    </source>
</evidence>
<dbReference type="CDD" id="cd05466">
    <property type="entry name" value="PBP2_LTTR_substrate"/>
    <property type="match status" value="1"/>
</dbReference>
<organism evidence="6 7">
    <name type="scientific">Paraeggerthella hongkongensis</name>
    <dbReference type="NCBI Taxonomy" id="230658"/>
    <lineage>
        <taxon>Bacteria</taxon>
        <taxon>Bacillati</taxon>
        <taxon>Actinomycetota</taxon>
        <taxon>Coriobacteriia</taxon>
        <taxon>Eggerthellales</taxon>
        <taxon>Eggerthellaceae</taxon>
        <taxon>Paraeggerthella</taxon>
    </lineage>
</organism>
<reference evidence="7" key="1">
    <citation type="submission" date="2018-05" db="EMBL/GenBank/DDBJ databases">
        <title>Genome Sequencing of selected type strains of the family Eggerthellaceae.</title>
        <authorList>
            <person name="Danylec N."/>
            <person name="Stoll D.A."/>
            <person name="Doetsch A."/>
            <person name="Huch M."/>
        </authorList>
    </citation>
    <scope>NUCLEOTIDE SEQUENCE [LARGE SCALE GENOMIC DNA]</scope>
    <source>
        <strain evidence="7">DSM 16106</strain>
    </source>
</reference>
<evidence type="ECO:0000313" key="7">
    <source>
        <dbReference type="Proteomes" id="UP000278632"/>
    </source>
</evidence>
<keyword evidence="2" id="KW-0805">Transcription regulation</keyword>
<keyword evidence="7" id="KW-1185">Reference proteome</keyword>
<gene>
    <name evidence="6" type="ORF">DMP08_00240</name>
</gene>